<evidence type="ECO:0000256" key="1">
    <source>
        <dbReference type="SAM" id="MobiDB-lite"/>
    </source>
</evidence>
<dbReference type="PANTHER" id="PTHR37477:SF1">
    <property type="entry name" value="COBALT-PRECORRIN-5A HYDROLASE"/>
    <property type="match status" value="1"/>
</dbReference>
<dbReference type="Gene3D" id="3.30.420.180">
    <property type="entry name" value="CobE/GbiG C-terminal domain"/>
    <property type="match status" value="1"/>
</dbReference>
<feature type="compositionally biased region" description="Basic and acidic residues" evidence="1">
    <location>
        <begin position="119"/>
        <end position="142"/>
    </location>
</feature>
<sequence length="201" mass="21325">MVAAKGQTIQCPPRKLWVGIGCKRGTSKRLIEQAVHAVFQAHNLSENAIAGLATIDTKADEAGLIEFCRDRHLPLHCFSADQLRLIAVPHPSGASLAAVGTPSVAEAAALLASWEVGREREAGGAEEQGSGKEEQQEQKKLPQGEAGKPHLPTPDSPFPIPPSQSPTSTLYVPKQIVRNVGQSGLVTVAIARSLLYEAMEA</sequence>
<evidence type="ECO:0000313" key="3">
    <source>
        <dbReference type="EMBL" id="MEP1060911.1"/>
    </source>
</evidence>
<feature type="region of interest" description="Disordered" evidence="1">
    <location>
        <begin position="119"/>
        <end position="169"/>
    </location>
</feature>
<gene>
    <name evidence="3" type="ORF">NDI38_20980</name>
</gene>
<dbReference type="SUPFAM" id="SSF159664">
    <property type="entry name" value="CobE/GbiG C-terminal domain-like"/>
    <property type="match status" value="1"/>
</dbReference>
<organism evidence="3 4">
    <name type="scientific">Stenomitos frigidus AS-A4</name>
    <dbReference type="NCBI Taxonomy" id="2933935"/>
    <lineage>
        <taxon>Bacteria</taxon>
        <taxon>Bacillati</taxon>
        <taxon>Cyanobacteriota</taxon>
        <taxon>Cyanophyceae</taxon>
        <taxon>Leptolyngbyales</taxon>
        <taxon>Leptolyngbyaceae</taxon>
        <taxon>Stenomitos</taxon>
    </lineage>
</organism>
<proteinExistence type="predicted"/>
<comment type="caution">
    <text evidence="3">The sequence shown here is derived from an EMBL/GenBank/DDBJ whole genome shotgun (WGS) entry which is preliminary data.</text>
</comment>
<keyword evidence="4" id="KW-1185">Reference proteome</keyword>
<dbReference type="InterPro" id="IPR036518">
    <property type="entry name" value="CobE/GbiG_C_sf"/>
</dbReference>
<accession>A0ABV0KNU2</accession>
<reference evidence="3 4" key="1">
    <citation type="submission" date="2022-04" db="EMBL/GenBank/DDBJ databases">
        <title>Positive selection, recombination, and allopatry shape intraspecific diversity of widespread and dominant cyanobacteria.</title>
        <authorList>
            <person name="Wei J."/>
            <person name="Shu W."/>
            <person name="Hu C."/>
        </authorList>
    </citation>
    <scope>NUCLEOTIDE SEQUENCE [LARGE SCALE GENOMIC DNA]</scope>
    <source>
        <strain evidence="3 4">AS-A4</strain>
    </source>
</reference>
<dbReference type="InterPro" id="IPR052553">
    <property type="entry name" value="CbiG_hydrolase"/>
</dbReference>
<feature type="domain" description="CobE/GbiG C-terminal" evidence="2">
    <location>
        <begin position="16"/>
        <end position="113"/>
    </location>
</feature>
<dbReference type="Proteomes" id="UP001476950">
    <property type="component" value="Unassembled WGS sequence"/>
</dbReference>
<dbReference type="EMBL" id="JAMPLM010000023">
    <property type="protein sequence ID" value="MEP1060911.1"/>
    <property type="molecule type" value="Genomic_DNA"/>
</dbReference>
<evidence type="ECO:0000313" key="4">
    <source>
        <dbReference type="Proteomes" id="UP001476950"/>
    </source>
</evidence>
<feature type="compositionally biased region" description="Pro residues" evidence="1">
    <location>
        <begin position="151"/>
        <end position="164"/>
    </location>
</feature>
<protein>
    <submittedName>
        <fullName evidence="3">Cobalamin biosynthesis protein</fullName>
    </submittedName>
</protein>
<dbReference type="RefSeq" id="WP_190452955.1">
    <property type="nucleotide sequence ID" value="NZ_JAMPLM010000023.1"/>
</dbReference>
<evidence type="ECO:0000259" key="2">
    <source>
        <dbReference type="Pfam" id="PF01890"/>
    </source>
</evidence>
<dbReference type="InterPro" id="IPR002750">
    <property type="entry name" value="CobE/GbiG_C"/>
</dbReference>
<dbReference type="Pfam" id="PF01890">
    <property type="entry name" value="CbiG_C"/>
    <property type="match status" value="1"/>
</dbReference>
<name>A0ABV0KNU2_9CYAN</name>
<dbReference type="PANTHER" id="PTHR37477">
    <property type="entry name" value="COBALT-PRECORRIN-5A HYDROLASE"/>
    <property type="match status" value="1"/>
</dbReference>